<name>A0A4S4JY51_ALKAL</name>
<organism evidence="1 2">
    <name type="scientific">Alkalihalobacillus alcalophilus ATCC 27647 = CGMCC 1.3604</name>
    <dbReference type="NCBI Taxonomy" id="1218173"/>
    <lineage>
        <taxon>Bacteria</taxon>
        <taxon>Bacillati</taxon>
        <taxon>Bacillota</taxon>
        <taxon>Bacilli</taxon>
        <taxon>Bacillales</taxon>
        <taxon>Bacillaceae</taxon>
        <taxon>Alkalihalobacillus</taxon>
    </lineage>
</organism>
<sequence length="215" mass="25774">MHSFYFIYFIKPLIEEQGLISMRKRYIYILLSDTGTLFAKAIRLYTKEQLNHVSISFNKELTEVYSFGRKRPHNPFVGGFVKEDMHSFIFQRANCEVYRCEVSERDFERMKRKVEQISIQREMYRYNILGMVALMCKYDFKRKNAFFCSQFVATVLNEGEVPIAKFSPNLMQPRHFPESEYLEPVFAGKVCYYPYLEENKRIELFLKPSRFEKSV</sequence>
<gene>
    <name evidence="1" type="ORF">AJ85_12620</name>
</gene>
<dbReference type="InterPro" id="IPR038765">
    <property type="entry name" value="Papain-like_cys_pep_sf"/>
</dbReference>
<evidence type="ECO:0000313" key="2">
    <source>
        <dbReference type="Proteomes" id="UP000297014"/>
    </source>
</evidence>
<dbReference type="AlphaFoldDB" id="A0A4S4JY51"/>
<accession>A0A4S4JY51</accession>
<dbReference type="Proteomes" id="UP000297014">
    <property type="component" value="Unassembled WGS sequence"/>
</dbReference>
<dbReference type="Gene3D" id="3.90.1720.10">
    <property type="entry name" value="endopeptidase domain like (from Nostoc punctiforme)"/>
    <property type="match status" value="1"/>
</dbReference>
<proteinExistence type="predicted"/>
<dbReference type="EMBL" id="JALP01000171">
    <property type="protein sequence ID" value="THG90144.1"/>
    <property type="molecule type" value="Genomic_DNA"/>
</dbReference>
<evidence type="ECO:0000313" key="1">
    <source>
        <dbReference type="EMBL" id="THG90144.1"/>
    </source>
</evidence>
<reference evidence="1 2" key="1">
    <citation type="submission" date="2014-01" db="EMBL/GenBank/DDBJ databases">
        <title>Draft genome sequencing of Bacillus alcalophilus CGMCC 1.3604.</title>
        <authorList>
            <person name="Yang J."/>
            <person name="Diao L."/>
            <person name="Yang S."/>
        </authorList>
    </citation>
    <scope>NUCLEOTIDE SEQUENCE [LARGE SCALE GENOMIC DNA]</scope>
    <source>
        <strain evidence="1 2">CGMCC 1.3604</strain>
    </source>
</reference>
<protein>
    <submittedName>
        <fullName evidence="1">Uncharacterized protein</fullName>
    </submittedName>
</protein>
<dbReference type="SUPFAM" id="SSF54001">
    <property type="entry name" value="Cysteine proteinases"/>
    <property type="match status" value="1"/>
</dbReference>
<comment type="caution">
    <text evidence="1">The sequence shown here is derived from an EMBL/GenBank/DDBJ whole genome shotgun (WGS) entry which is preliminary data.</text>
</comment>